<dbReference type="STRING" id="75922.BST47_28760"/>
<reference evidence="3 4" key="1">
    <citation type="submission" date="2017-02" db="EMBL/GenBank/DDBJ databases">
        <title>The new phylogeny of genus Mycobacterium.</title>
        <authorList>
            <person name="Tortoli E."/>
            <person name="Trovato A."/>
            <person name="Cirillo D.M."/>
        </authorList>
    </citation>
    <scope>NUCLEOTIDE SEQUENCE [LARGE SCALE GENOMIC DNA]</scope>
    <source>
        <strain evidence="3 4">DSM 44338</strain>
    </source>
</reference>
<keyword evidence="4" id="KW-1185">Reference proteome</keyword>
<accession>A0A1X0JET1</accession>
<evidence type="ECO:0000313" key="3">
    <source>
        <dbReference type="EMBL" id="ORB61231.1"/>
    </source>
</evidence>
<proteinExistence type="predicted"/>
<dbReference type="Proteomes" id="UP000192411">
    <property type="component" value="Unassembled WGS sequence"/>
</dbReference>
<feature type="region of interest" description="Disordered" evidence="1">
    <location>
        <begin position="59"/>
        <end position="82"/>
    </location>
</feature>
<protein>
    <submittedName>
        <fullName evidence="3">Fibronectin-binding protein</fullName>
    </submittedName>
</protein>
<keyword evidence="2" id="KW-0732">Signal</keyword>
<dbReference type="OrthoDB" id="4735719at2"/>
<evidence type="ECO:0000313" key="4">
    <source>
        <dbReference type="Proteomes" id="UP000192411"/>
    </source>
</evidence>
<feature type="chain" id="PRO_5039004019" evidence="2">
    <location>
        <begin position="21"/>
        <end position="82"/>
    </location>
</feature>
<comment type="caution">
    <text evidence="3">The sequence shown here is derived from an EMBL/GenBank/DDBJ whole genome shotgun (WGS) entry which is preliminary data.</text>
</comment>
<organism evidence="3 4">
    <name type="scientific">Mycolicibacterium tusciae</name>
    <dbReference type="NCBI Taxonomy" id="75922"/>
    <lineage>
        <taxon>Bacteria</taxon>
        <taxon>Bacillati</taxon>
        <taxon>Actinomycetota</taxon>
        <taxon>Actinomycetes</taxon>
        <taxon>Mycobacteriales</taxon>
        <taxon>Mycobacteriaceae</taxon>
        <taxon>Mycolicibacterium</taxon>
    </lineage>
</organism>
<dbReference type="RefSeq" id="WP_083129182.1">
    <property type="nucleotide sequence ID" value="NZ_MVIM01000028.1"/>
</dbReference>
<gene>
    <name evidence="3" type="ORF">BST47_28760</name>
</gene>
<dbReference type="EMBL" id="MVIM01000028">
    <property type="protein sequence ID" value="ORB61231.1"/>
    <property type="molecule type" value="Genomic_DNA"/>
</dbReference>
<evidence type="ECO:0000256" key="1">
    <source>
        <dbReference type="SAM" id="MobiDB-lite"/>
    </source>
</evidence>
<evidence type="ECO:0000256" key="2">
    <source>
        <dbReference type="SAM" id="SignalP"/>
    </source>
</evidence>
<feature type="compositionally biased region" description="Pro residues" evidence="1">
    <location>
        <begin position="63"/>
        <end position="75"/>
    </location>
</feature>
<name>A0A1X0JET1_9MYCO</name>
<feature type="signal peptide" evidence="2">
    <location>
        <begin position="1"/>
        <end position="20"/>
    </location>
</feature>
<dbReference type="AlphaFoldDB" id="A0A1X0JET1"/>
<sequence>MIKKAVLAAVAICGATVAFAVPAAAQPGRPPCDLALTFICNIIPTAPELDHNVDLSTQVPVDPNAPDPELMPPLDPCSAGCI</sequence>